<keyword evidence="1" id="KW-1133">Transmembrane helix</keyword>
<dbReference type="EMBL" id="JAFREM010000012">
    <property type="protein sequence ID" value="MBO1306042.1"/>
    <property type="molecule type" value="Genomic_DNA"/>
</dbReference>
<feature type="transmembrane region" description="Helical" evidence="1">
    <location>
        <begin position="12"/>
        <end position="32"/>
    </location>
</feature>
<comment type="caution">
    <text evidence="2">The sequence shown here is derived from an EMBL/GenBank/DDBJ whole genome shotgun (WGS) entry which is preliminary data.</text>
</comment>
<organism evidence="2 3">
    <name type="scientific">Candidatus Enterococcus moelleringii</name>
    <dbReference type="NCBI Taxonomy" id="2815325"/>
    <lineage>
        <taxon>Bacteria</taxon>
        <taxon>Bacillati</taxon>
        <taxon>Bacillota</taxon>
        <taxon>Bacilli</taxon>
        <taxon>Lactobacillales</taxon>
        <taxon>Enterococcaceae</taxon>
        <taxon>Enterococcus</taxon>
    </lineage>
</organism>
<evidence type="ECO:0000313" key="2">
    <source>
        <dbReference type="EMBL" id="MBO1306042.1"/>
    </source>
</evidence>
<name>A0ABS3L8T4_9ENTE</name>
<reference evidence="2 3" key="1">
    <citation type="submission" date="2021-03" db="EMBL/GenBank/DDBJ databases">
        <title>Enterococcal diversity collection.</title>
        <authorList>
            <person name="Gilmore M.S."/>
            <person name="Schwartzman J."/>
            <person name="Van Tyne D."/>
            <person name="Martin M."/>
            <person name="Earl A.M."/>
            <person name="Manson A.L."/>
            <person name="Straub T."/>
            <person name="Salamzade R."/>
            <person name="Saavedra J."/>
            <person name="Lebreton F."/>
            <person name="Prichula J."/>
            <person name="Schaufler K."/>
            <person name="Gaca A."/>
            <person name="Sgardioli B."/>
            <person name="Wagenaar J."/>
            <person name="Strong T."/>
        </authorList>
    </citation>
    <scope>NUCLEOTIDE SEQUENCE [LARGE SCALE GENOMIC DNA]</scope>
    <source>
        <strain evidence="2 3">669A</strain>
    </source>
</reference>
<protein>
    <submittedName>
        <fullName evidence="2">Uncharacterized protein</fullName>
    </submittedName>
</protein>
<proteinExistence type="predicted"/>
<feature type="transmembrane region" description="Helical" evidence="1">
    <location>
        <begin position="38"/>
        <end position="59"/>
    </location>
</feature>
<accession>A0ABS3L8T4</accession>
<dbReference type="Proteomes" id="UP000664601">
    <property type="component" value="Unassembled WGS sequence"/>
</dbReference>
<keyword evidence="1" id="KW-0812">Transmembrane</keyword>
<keyword evidence="3" id="KW-1185">Reference proteome</keyword>
<dbReference type="RefSeq" id="WP_207672971.1">
    <property type="nucleotide sequence ID" value="NZ_JAFREM010000012.1"/>
</dbReference>
<keyword evidence="1" id="KW-0472">Membrane</keyword>
<gene>
    <name evidence="2" type="ORF">JZO70_07710</name>
</gene>
<evidence type="ECO:0000313" key="3">
    <source>
        <dbReference type="Proteomes" id="UP000664601"/>
    </source>
</evidence>
<evidence type="ECO:0000256" key="1">
    <source>
        <dbReference type="SAM" id="Phobius"/>
    </source>
</evidence>
<sequence length="62" mass="7100">MKVEKKGRKVVTLFARACSLLATFLLVADFFVEGRENFFFWSVPGLFVLSIVLYTGMYLSEL</sequence>